<evidence type="ECO:0000313" key="2">
    <source>
        <dbReference type="EMBL" id="WVZ20588.1"/>
    </source>
</evidence>
<dbReference type="InterPro" id="IPR013103">
    <property type="entry name" value="RVT_2"/>
</dbReference>
<feature type="domain" description="Reverse transcriptase Ty1/copia-type" evidence="1">
    <location>
        <begin position="60"/>
        <end position="205"/>
    </location>
</feature>
<evidence type="ECO:0000259" key="1">
    <source>
        <dbReference type="Pfam" id="PF07727"/>
    </source>
</evidence>
<keyword evidence="3" id="KW-1185">Reference proteome</keyword>
<feature type="non-terminal residue" evidence="2">
    <location>
        <position position="1"/>
    </location>
</feature>
<organism evidence="2 3">
    <name type="scientific">Vigna mungo</name>
    <name type="common">Black gram</name>
    <name type="synonym">Phaseolus mungo</name>
    <dbReference type="NCBI Taxonomy" id="3915"/>
    <lineage>
        <taxon>Eukaryota</taxon>
        <taxon>Viridiplantae</taxon>
        <taxon>Streptophyta</taxon>
        <taxon>Embryophyta</taxon>
        <taxon>Tracheophyta</taxon>
        <taxon>Spermatophyta</taxon>
        <taxon>Magnoliopsida</taxon>
        <taxon>eudicotyledons</taxon>
        <taxon>Gunneridae</taxon>
        <taxon>Pentapetalae</taxon>
        <taxon>rosids</taxon>
        <taxon>fabids</taxon>
        <taxon>Fabales</taxon>
        <taxon>Fabaceae</taxon>
        <taxon>Papilionoideae</taxon>
        <taxon>50 kb inversion clade</taxon>
        <taxon>NPAAA clade</taxon>
        <taxon>indigoferoid/millettioid clade</taxon>
        <taxon>Phaseoleae</taxon>
        <taxon>Vigna</taxon>
    </lineage>
</organism>
<dbReference type="AlphaFoldDB" id="A0AAQ3P6A1"/>
<protein>
    <recommendedName>
        <fullName evidence="1">Reverse transcriptase Ty1/copia-type domain-containing protein</fullName>
    </recommendedName>
</protein>
<dbReference type="Pfam" id="PF07727">
    <property type="entry name" value="RVT_2"/>
    <property type="match status" value="1"/>
</dbReference>
<evidence type="ECO:0000313" key="3">
    <source>
        <dbReference type="Proteomes" id="UP001374535"/>
    </source>
</evidence>
<gene>
    <name evidence="2" type="ORF">V8G54_007910</name>
</gene>
<dbReference type="Proteomes" id="UP001374535">
    <property type="component" value="Chromosome 2"/>
</dbReference>
<dbReference type="SUPFAM" id="SSF56672">
    <property type="entry name" value="DNA/RNA polymerases"/>
    <property type="match status" value="1"/>
</dbReference>
<name>A0AAQ3P6A1_VIGMU</name>
<dbReference type="InterPro" id="IPR043502">
    <property type="entry name" value="DNA/RNA_pol_sf"/>
</dbReference>
<proteinExistence type="predicted"/>
<accession>A0AAQ3P6A1</accession>
<dbReference type="EMBL" id="CP144699">
    <property type="protein sequence ID" value="WVZ20588.1"/>
    <property type="molecule type" value="Genomic_DNA"/>
</dbReference>
<sequence>IRSTRLANYEVYSDAGIDEEGDIIHLALIVGSEPLSVDEALSKSDWRGAMIEELKSIEKNQTWKLMDLSCGKRSIGVKWIFKTKRNPDGTILKHKARLVAKGFLQKKGVDFTEVYAPVARLETICLIIAVACAKNWFLSALDVKSAFLHGLLKEEVYIKQPPGFIKEGKEQQVYKLERALYGLRQAPRAWNKRINTFFFKKGFERCIA</sequence>
<reference evidence="2 3" key="1">
    <citation type="journal article" date="2023" name="Life. Sci Alliance">
        <title>Evolutionary insights into 3D genome organization and epigenetic landscape of Vigna mungo.</title>
        <authorList>
            <person name="Junaid A."/>
            <person name="Singh B."/>
            <person name="Bhatia S."/>
        </authorList>
    </citation>
    <scope>NUCLEOTIDE SEQUENCE [LARGE SCALE GENOMIC DNA]</scope>
    <source>
        <strain evidence="2">Urdbean</strain>
    </source>
</reference>